<dbReference type="KEGG" id="pcx:LPB68_09175"/>
<dbReference type="RefSeq" id="WP_068661446.1">
    <property type="nucleotide sequence ID" value="NZ_CP017770.1"/>
</dbReference>
<dbReference type="Proteomes" id="UP000077134">
    <property type="component" value="Unassembled WGS sequence"/>
</dbReference>
<evidence type="ECO:0000313" key="1">
    <source>
        <dbReference type="EMBL" id="OAB71100.1"/>
    </source>
</evidence>
<dbReference type="InterPro" id="IPR052913">
    <property type="entry name" value="Glycopeptide_resist_protein"/>
</dbReference>
<accession>A0A167AJJ0</accession>
<proteinExistence type="predicted"/>
<protein>
    <submittedName>
        <fullName evidence="1">Vancomycin resistance protein</fullName>
    </submittedName>
</protein>
<dbReference type="AlphaFoldDB" id="A0A167AJJ0"/>
<dbReference type="PANTHER" id="PTHR35788">
    <property type="entry name" value="EXPORTED PROTEIN-RELATED"/>
    <property type="match status" value="1"/>
</dbReference>
<dbReference type="Pfam" id="PF04294">
    <property type="entry name" value="VanW"/>
    <property type="match status" value="1"/>
</dbReference>
<keyword evidence="2" id="KW-1185">Reference proteome</keyword>
<dbReference type="InterPro" id="IPR007391">
    <property type="entry name" value="Vancomycin_resist_VanW"/>
</dbReference>
<dbReference type="EMBL" id="LSFN01000044">
    <property type="protein sequence ID" value="OAB71100.1"/>
    <property type="molecule type" value="Genomic_DNA"/>
</dbReference>
<reference evidence="1 2" key="1">
    <citation type="submission" date="2016-02" db="EMBL/GenBank/DDBJ databases">
        <title>Paenibacillus sp. LPB0068, isolated from Crassostrea gigas.</title>
        <authorList>
            <person name="Shin S.-K."/>
            <person name="Yi H."/>
        </authorList>
    </citation>
    <scope>NUCLEOTIDE SEQUENCE [LARGE SCALE GENOMIC DNA]</scope>
    <source>
        <strain evidence="1 2">LPB0068</strain>
    </source>
</reference>
<organism evidence="1 2">
    <name type="scientific">Paenibacillus crassostreae</name>
    <dbReference type="NCBI Taxonomy" id="1763538"/>
    <lineage>
        <taxon>Bacteria</taxon>
        <taxon>Bacillati</taxon>
        <taxon>Bacillota</taxon>
        <taxon>Bacilli</taxon>
        <taxon>Bacillales</taxon>
        <taxon>Paenibacillaceae</taxon>
        <taxon>Paenibacillus</taxon>
    </lineage>
</organism>
<dbReference type="OrthoDB" id="9813301at2"/>
<gene>
    <name evidence="1" type="ORF">PNBC_21325</name>
</gene>
<sequence length="282" mass="33326">MKPKQRSALRLYIGKRYFTYRRYLRWIVGQEKYAKKTSLDPLAHRISSHNTPMLRELKNVDMWMQHNKVINLKIAVKKLNGVILQPGETFSYWKLIGKPTKRKGYQEGMVLFYGNFKAGVGGGLCQCSNLIYWITIHSSLTITERHRHSYDVFPDARRTQPFGSGATCAYNYLDLQIRNDTEVPYQLCLHMDDKDLIGEWRATEPESYTYEVYERDHRIVLEPWGGYTRHNIIHRKKYNAQQELVDDQFVTENHAIMMYQPLLKESELEKVVVGNEYFEVEM</sequence>
<comment type="caution">
    <text evidence="1">The sequence shown here is derived from an EMBL/GenBank/DDBJ whole genome shotgun (WGS) entry which is preliminary data.</text>
</comment>
<dbReference type="STRING" id="1763538.LPB68_09175"/>
<name>A0A167AJJ0_9BACL</name>
<dbReference type="PANTHER" id="PTHR35788:SF1">
    <property type="entry name" value="EXPORTED PROTEIN"/>
    <property type="match status" value="1"/>
</dbReference>
<evidence type="ECO:0000313" key="2">
    <source>
        <dbReference type="Proteomes" id="UP000077134"/>
    </source>
</evidence>